<reference evidence="4" key="1">
    <citation type="journal article" date="2014" name="Int. J. Syst. Evol. Microbiol.">
        <title>Complete genome sequence of Corynebacterium casei LMG S-19264T (=DSM 44701T), isolated from a smear-ripened cheese.</title>
        <authorList>
            <consortium name="US DOE Joint Genome Institute (JGI-PGF)"/>
            <person name="Walter F."/>
            <person name="Albersmeier A."/>
            <person name="Kalinowski J."/>
            <person name="Ruckert C."/>
        </authorList>
    </citation>
    <scope>NUCLEOTIDE SEQUENCE</scope>
    <source>
        <strain evidence="4">JCM 11219</strain>
    </source>
</reference>
<dbReference type="InterPro" id="IPR036291">
    <property type="entry name" value="NAD(P)-bd_dom_sf"/>
</dbReference>
<dbReference type="GeneID" id="76206225"/>
<keyword evidence="2" id="KW-0560">Oxidoreductase</keyword>
<evidence type="ECO:0000313" key="6">
    <source>
        <dbReference type="Proteomes" id="UP001060771"/>
    </source>
</evidence>
<dbReference type="Proteomes" id="UP000657075">
    <property type="component" value="Unassembled WGS sequence"/>
</dbReference>
<dbReference type="EMBL" id="AP026830">
    <property type="protein sequence ID" value="BDR91577.1"/>
    <property type="molecule type" value="Genomic_DNA"/>
</dbReference>
<dbReference type="GO" id="GO:0016491">
    <property type="term" value="F:oxidoreductase activity"/>
    <property type="evidence" value="ECO:0007669"/>
    <property type="project" value="UniProtKB-KW"/>
</dbReference>
<accession>A0A830E1X9</accession>
<dbReference type="SUPFAM" id="SSF51735">
    <property type="entry name" value="NAD(P)-binding Rossmann-fold domains"/>
    <property type="match status" value="1"/>
</dbReference>
<name>A0A830E1X9_9CREN</name>
<dbReference type="RefSeq" id="WP_188602846.1">
    <property type="nucleotide sequence ID" value="NZ_AP026830.1"/>
</dbReference>
<sequence>MGRLRDRVILVTGASRGIGRAIARAVAEEGARVIINYRSSAKETEELMLELRRNGFDASVIRADVSREDEAKSMFELIERDYGVLHGVVNNAGHGSATIWNKRLHELTWGDFEEVINVDLKGTFLCSKLGVELMRDGGSIVNVASITARTGDTTGIPYLVAKSGIIALTKSMALSLAPRIRVNAVILGSIETGWVNWLGSDEVRKLISYIPMGRLGKPEEVARAVVFLLSDDSSFITGHTIVVDGGECTACD</sequence>
<dbReference type="FunFam" id="3.40.50.720:FF:000084">
    <property type="entry name" value="Short-chain dehydrogenase reductase"/>
    <property type="match status" value="1"/>
</dbReference>
<evidence type="ECO:0000256" key="1">
    <source>
        <dbReference type="ARBA" id="ARBA00006484"/>
    </source>
</evidence>
<evidence type="ECO:0000313" key="4">
    <source>
        <dbReference type="EMBL" id="GGI74306.1"/>
    </source>
</evidence>
<reference evidence="3" key="4">
    <citation type="journal article" date="2023" name="Microbiol. Resour. Announc.">
        <title>Complete Genome Sequence of Vulcanisaeta souniana Strain IC-059, a Hyperthermophilic Archaeon Isolated from Hot Spring Water in Japan.</title>
        <authorList>
            <person name="Kato S."/>
            <person name="Itoh T."/>
            <person name="Wu L."/>
            <person name="Ma J."/>
            <person name="Ohkuma M."/>
        </authorList>
    </citation>
    <scope>NUCLEOTIDE SEQUENCE</scope>
    <source>
        <strain evidence="3">JCM 11219</strain>
    </source>
</reference>
<dbReference type="PANTHER" id="PTHR43639:SF1">
    <property type="entry name" value="SHORT-CHAIN DEHYDROGENASE_REDUCTASE FAMILY PROTEIN"/>
    <property type="match status" value="1"/>
</dbReference>
<evidence type="ECO:0000256" key="2">
    <source>
        <dbReference type="ARBA" id="ARBA00023002"/>
    </source>
</evidence>
<keyword evidence="6" id="KW-1185">Reference proteome</keyword>
<dbReference type="PRINTS" id="PR00080">
    <property type="entry name" value="SDRFAMILY"/>
</dbReference>
<comment type="similarity">
    <text evidence="1">Belongs to the short-chain dehydrogenases/reductases (SDR) family.</text>
</comment>
<dbReference type="EMBL" id="BMNM01000002">
    <property type="protein sequence ID" value="GGI74306.1"/>
    <property type="molecule type" value="Genomic_DNA"/>
</dbReference>
<evidence type="ECO:0000313" key="5">
    <source>
        <dbReference type="Proteomes" id="UP000657075"/>
    </source>
</evidence>
<reference evidence="6" key="3">
    <citation type="submission" date="2022-09" db="EMBL/GenBank/DDBJ databases">
        <title>Complete genome sequence of Vulcanisaeta souniana.</title>
        <authorList>
            <person name="Kato S."/>
            <person name="Itoh T."/>
            <person name="Ohkuma M."/>
        </authorList>
    </citation>
    <scope>NUCLEOTIDE SEQUENCE [LARGE SCALE GENOMIC DNA]</scope>
    <source>
        <strain evidence="6">JCM 11219</strain>
    </source>
</reference>
<dbReference type="InterPro" id="IPR002347">
    <property type="entry name" value="SDR_fam"/>
</dbReference>
<dbReference type="Pfam" id="PF13561">
    <property type="entry name" value="adh_short_C2"/>
    <property type="match status" value="1"/>
</dbReference>
<evidence type="ECO:0000313" key="3">
    <source>
        <dbReference type="EMBL" id="BDR91577.1"/>
    </source>
</evidence>
<dbReference type="Proteomes" id="UP001060771">
    <property type="component" value="Chromosome"/>
</dbReference>
<gene>
    <name evidence="4" type="primary">fabG</name>
    <name evidence="3" type="synonym">fabG_1</name>
    <name evidence="4" type="ORF">GCM10007112_08860</name>
    <name evidence="3" type="ORF">Vsou_06700</name>
</gene>
<protein>
    <submittedName>
        <fullName evidence="4">Beta-ketoacyl-ACP reductase</fullName>
    </submittedName>
</protein>
<dbReference type="PRINTS" id="PR00081">
    <property type="entry name" value="GDHRDH"/>
</dbReference>
<dbReference type="OrthoDB" id="24596at2157"/>
<dbReference type="AlphaFoldDB" id="A0A830E1X9"/>
<organism evidence="4 5">
    <name type="scientific">Vulcanisaeta souniana JCM 11219</name>
    <dbReference type="NCBI Taxonomy" id="1293586"/>
    <lineage>
        <taxon>Archaea</taxon>
        <taxon>Thermoproteota</taxon>
        <taxon>Thermoprotei</taxon>
        <taxon>Thermoproteales</taxon>
        <taxon>Thermoproteaceae</taxon>
        <taxon>Vulcanisaeta</taxon>
    </lineage>
</organism>
<reference evidence="4" key="2">
    <citation type="submission" date="2020-09" db="EMBL/GenBank/DDBJ databases">
        <authorList>
            <person name="Sun Q."/>
            <person name="Ohkuma M."/>
        </authorList>
    </citation>
    <scope>NUCLEOTIDE SEQUENCE</scope>
    <source>
        <strain evidence="4">JCM 11219</strain>
    </source>
</reference>
<proteinExistence type="inferred from homology"/>
<dbReference type="PANTHER" id="PTHR43639">
    <property type="entry name" value="OXIDOREDUCTASE, SHORT-CHAIN DEHYDROGENASE/REDUCTASE FAMILY (AFU_ORTHOLOGUE AFUA_5G02870)"/>
    <property type="match status" value="1"/>
</dbReference>
<dbReference type="Gene3D" id="3.40.50.720">
    <property type="entry name" value="NAD(P)-binding Rossmann-like Domain"/>
    <property type="match status" value="1"/>
</dbReference>